<dbReference type="Gramene" id="CDF39154">
    <property type="protein sequence ID" value="CDF39154"/>
    <property type="gene ID" value="CHC_T00000141001"/>
</dbReference>
<reference evidence="3" key="1">
    <citation type="journal article" date="2013" name="Proc. Natl. Acad. Sci. U.S.A.">
        <title>Genome structure and metabolic features in the red seaweed Chondrus crispus shed light on evolution of the Archaeplastida.</title>
        <authorList>
            <person name="Collen J."/>
            <person name="Porcel B."/>
            <person name="Carre W."/>
            <person name="Ball S.G."/>
            <person name="Chaparro C."/>
            <person name="Tonon T."/>
            <person name="Barbeyron T."/>
            <person name="Michel G."/>
            <person name="Noel B."/>
            <person name="Valentin K."/>
            <person name="Elias M."/>
            <person name="Artiguenave F."/>
            <person name="Arun A."/>
            <person name="Aury J.M."/>
            <person name="Barbosa-Neto J.F."/>
            <person name="Bothwell J.H."/>
            <person name="Bouget F.Y."/>
            <person name="Brillet L."/>
            <person name="Cabello-Hurtado F."/>
            <person name="Capella-Gutierrez S."/>
            <person name="Charrier B."/>
            <person name="Cladiere L."/>
            <person name="Cock J.M."/>
            <person name="Coelho S.M."/>
            <person name="Colleoni C."/>
            <person name="Czjzek M."/>
            <person name="Da Silva C."/>
            <person name="Delage L."/>
            <person name="Denoeud F."/>
            <person name="Deschamps P."/>
            <person name="Dittami S.M."/>
            <person name="Gabaldon T."/>
            <person name="Gachon C.M."/>
            <person name="Groisillier A."/>
            <person name="Herve C."/>
            <person name="Jabbari K."/>
            <person name="Katinka M."/>
            <person name="Kloareg B."/>
            <person name="Kowalczyk N."/>
            <person name="Labadie K."/>
            <person name="Leblanc C."/>
            <person name="Lopez P.J."/>
            <person name="McLachlan D.H."/>
            <person name="Meslet-Cladiere L."/>
            <person name="Moustafa A."/>
            <person name="Nehr Z."/>
            <person name="Nyvall Collen P."/>
            <person name="Panaud O."/>
            <person name="Partensky F."/>
            <person name="Poulain J."/>
            <person name="Rensing S.A."/>
            <person name="Rousvoal S."/>
            <person name="Samson G."/>
            <person name="Symeonidi A."/>
            <person name="Weissenbach J."/>
            <person name="Zambounis A."/>
            <person name="Wincker P."/>
            <person name="Boyen C."/>
        </authorList>
    </citation>
    <scope>NUCLEOTIDE SEQUENCE [LARGE SCALE GENOMIC DNA]</scope>
    <source>
        <strain evidence="3">cv. Stackhouse</strain>
    </source>
</reference>
<keyword evidence="3" id="KW-1185">Reference proteome</keyword>
<feature type="compositionally biased region" description="Polar residues" evidence="1">
    <location>
        <begin position="49"/>
        <end position="59"/>
    </location>
</feature>
<organism evidence="2 3">
    <name type="scientific">Chondrus crispus</name>
    <name type="common">Carrageen Irish moss</name>
    <name type="synonym">Polymorpha crispa</name>
    <dbReference type="NCBI Taxonomy" id="2769"/>
    <lineage>
        <taxon>Eukaryota</taxon>
        <taxon>Rhodophyta</taxon>
        <taxon>Florideophyceae</taxon>
        <taxon>Rhodymeniophycidae</taxon>
        <taxon>Gigartinales</taxon>
        <taxon>Gigartinaceae</taxon>
        <taxon>Chondrus</taxon>
    </lineage>
</organism>
<sequence length="165" mass="18836">MCTQRHGNISVVTLPYRSHATTYTALFRPSHQNGSPSHEATAQYTSPRYTQSFPLNSHPNLAPRLRSSPNLTSRAPPPHAPSRHSRLSLLPRRPRHSRPYLLYHRTQRFAYHRTIFAVLPPLLSSQSSIDPAFRNASSVLNYQQHVLSTIPVTKYCTTRKKSTHF</sequence>
<name>R7QM24_CHOCR</name>
<gene>
    <name evidence="2" type="ORF">CHC_T00000141001</name>
</gene>
<feature type="region of interest" description="Disordered" evidence="1">
    <location>
        <begin position="49"/>
        <end position="91"/>
    </location>
</feature>
<protein>
    <submittedName>
        <fullName evidence="2">Uncharacterized protein</fullName>
    </submittedName>
</protein>
<proteinExistence type="predicted"/>
<dbReference type="EMBL" id="HG002007">
    <property type="protein sequence ID" value="CDF39154.1"/>
    <property type="molecule type" value="Genomic_DNA"/>
</dbReference>
<dbReference type="AlphaFoldDB" id="R7QM24"/>
<feature type="compositionally biased region" description="Basic residues" evidence="1">
    <location>
        <begin position="81"/>
        <end position="91"/>
    </location>
</feature>
<accession>R7QM24</accession>
<dbReference type="KEGG" id="ccp:CHC_T00000141001"/>
<evidence type="ECO:0000256" key="1">
    <source>
        <dbReference type="SAM" id="MobiDB-lite"/>
    </source>
</evidence>
<dbReference type="GeneID" id="17326785"/>
<dbReference type="RefSeq" id="XP_005719065.1">
    <property type="nucleotide sequence ID" value="XM_005719008.1"/>
</dbReference>
<evidence type="ECO:0000313" key="2">
    <source>
        <dbReference type="EMBL" id="CDF39154.1"/>
    </source>
</evidence>
<dbReference type="Proteomes" id="UP000012073">
    <property type="component" value="Unassembled WGS sequence"/>
</dbReference>
<evidence type="ECO:0000313" key="3">
    <source>
        <dbReference type="Proteomes" id="UP000012073"/>
    </source>
</evidence>